<evidence type="ECO:0000313" key="6">
    <source>
        <dbReference type="Proteomes" id="UP001635816"/>
    </source>
</evidence>
<dbReference type="CDD" id="cd07377">
    <property type="entry name" value="WHTH_GntR"/>
    <property type="match status" value="1"/>
</dbReference>
<dbReference type="InterPro" id="IPR036390">
    <property type="entry name" value="WH_DNA-bd_sf"/>
</dbReference>
<protein>
    <submittedName>
        <fullName evidence="5">FadR/GntR family transcriptional regulator</fullName>
    </submittedName>
</protein>
<dbReference type="InterPro" id="IPR000524">
    <property type="entry name" value="Tscrpt_reg_HTH_GntR"/>
</dbReference>
<dbReference type="Gene3D" id="1.20.120.530">
    <property type="entry name" value="GntR ligand-binding domain-like"/>
    <property type="match status" value="1"/>
</dbReference>
<dbReference type="SMART" id="SM00345">
    <property type="entry name" value="HTH_GNTR"/>
    <property type="match status" value="1"/>
</dbReference>
<dbReference type="InterPro" id="IPR036388">
    <property type="entry name" value="WH-like_DNA-bd_sf"/>
</dbReference>
<comment type="caution">
    <text evidence="5">The sequence shown here is derived from an EMBL/GenBank/DDBJ whole genome shotgun (WGS) entry which is preliminary data.</text>
</comment>
<dbReference type="PANTHER" id="PTHR43537">
    <property type="entry name" value="TRANSCRIPTIONAL REGULATOR, GNTR FAMILY"/>
    <property type="match status" value="1"/>
</dbReference>
<evidence type="ECO:0000256" key="1">
    <source>
        <dbReference type="ARBA" id="ARBA00023015"/>
    </source>
</evidence>
<reference evidence="5 6" key="1">
    <citation type="submission" date="2024-12" db="EMBL/GenBank/DDBJ databases">
        <title>The coexistence of Mycolicibacterium septicum and Mycolicibacterium nivoides in clinical samples.</title>
        <authorList>
            <person name="Wang C."/>
            <person name="Feng Y."/>
            <person name="Zong Z."/>
        </authorList>
    </citation>
    <scope>NUCLEOTIDE SEQUENCE [LARGE SCALE GENOMIC DNA]</scope>
    <source>
        <strain evidence="5 6">120309</strain>
    </source>
</reference>
<organism evidence="5 6">
    <name type="scientific">Mycolicibacterium nivoides</name>
    <dbReference type="NCBI Taxonomy" id="2487344"/>
    <lineage>
        <taxon>Bacteria</taxon>
        <taxon>Bacillati</taxon>
        <taxon>Actinomycetota</taxon>
        <taxon>Actinomycetes</taxon>
        <taxon>Mycobacteriales</taxon>
        <taxon>Mycobacteriaceae</taxon>
        <taxon>Mycolicibacterium</taxon>
    </lineage>
</organism>
<dbReference type="PROSITE" id="PS50949">
    <property type="entry name" value="HTH_GNTR"/>
    <property type="match status" value="1"/>
</dbReference>
<dbReference type="RefSeq" id="WP_409544184.1">
    <property type="nucleotide sequence ID" value="NZ_JBKBDD010000007.1"/>
</dbReference>
<dbReference type="SUPFAM" id="SSF48008">
    <property type="entry name" value="GntR ligand-binding domain-like"/>
    <property type="match status" value="1"/>
</dbReference>
<dbReference type="SMART" id="SM00895">
    <property type="entry name" value="FCD"/>
    <property type="match status" value="1"/>
</dbReference>
<name>A0ABW9LD05_9MYCO</name>
<evidence type="ECO:0000313" key="5">
    <source>
        <dbReference type="EMBL" id="MFN6545675.1"/>
    </source>
</evidence>
<keyword evidence="1" id="KW-0805">Transcription regulation</keyword>
<dbReference type="InterPro" id="IPR008920">
    <property type="entry name" value="TF_FadR/GntR_C"/>
</dbReference>
<sequence>MPVPDDEEAGVAVRAVERDSLVVQCCAELSRLIKQGEWPVGARIPNEQELARLLGVGRSTSREAVRSLIASGQLSSRQGSGTFVVSATPVSELDRQIRQSDIGDVTEVRLLLEVEASRLAAHRRTRTDLDEIKRALTARGTASSTDDLIDADLRFHAAIVAATHNSVLVTLYESFAGTLRATSEEIFSSRDHWSEATVRRDEKAHADLYSAIERGDPRAAALVARRVMVCTVPGVSTR</sequence>
<evidence type="ECO:0000256" key="2">
    <source>
        <dbReference type="ARBA" id="ARBA00023125"/>
    </source>
</evidence>
<dbReference type="SUPFAM" id="SSF46785">
    <property type="entry name" value="Winged helix' DNA-binding domain"/>
    <property type="match status" value="1"/>
</dbReference>
<keyword evidence="3" id="KW-0804">Transcription</keyword>
<feature type="domain" description="HTH gntR-type" evidence="4">
    <location>
        <begin position="19"/>
        <end position="87"/>
    </location>
</feature>
<gene>
    <name evidence="5" type="ORF">ACK4CT_21005</name>
</gene>
<evidence type="ECO:0000256" key="3">
    <source>
        <dbReference type="ARBA" id="ARBA00023163"/>
    </source>
</evidence>
<accession>A0ABW9LD05</accession>
<evidence type="ECO:0000259" key="4">
    <source>
        <dbReference type="PROSITE" id="PS50949"/>
    </source>
</evidence>
<dbReference type="InterPro" id="IPR011711">
    <property type="entry name" value="GntR_C"/>
</dbReference>
<dbReference type="Pfam" id="PF00392">
    <property type="entry name" value="GntR"/>
    <property type="match status" value="1"/>
</dbReference>
<dbReference type="EMBL" id="JBKBDD010000007">
    <property type="protein sequence ID" value="MFN6545675.1"/>
    <property type="molecule type" value="Genomic_DNA"/>
</dbReference>
<dbReference type="Pfam" id="PF07729">
    <property type="entry name" value="FCD"/>
    <property type="match status" value="1"/>
</dbReference>
<keyword evidence="6" id="KW-1185">Reference proteome</keyword>
<proteinExistence type="predicted"/>
<keyword evidence="2" id="KW-0238">DNA-binding</keyword>
<dbReference type="Proteomes" id="UP001635816">
    <property type="component" value="Unassembled WGS sequence"/>
</dbReference>
<dbReference type="Gene3D" id="1.10.10.10">
    <property type="entry name" value="Winged helix-like DNA-binding domain superfamily/Winged helix DNA-binding domain"/>
    <property type="match status" value="1"/>
</dbReference>
<dbReference type="PANTHER" id="PTHR43537:SF47">
    <property type="entry name" value="REGULATORY PROTEIN GNTR HTH"/>
    <property type="match status" value="1"/>
</dbReference>
<dbReference type="PRINTS" id="PR00035">
    <property type="entry name" value="HTHGNTR"/>
</dbReference>